<evidence type="ECO:0000256" key="3">
    <source>
        <dbReference type="ARBA" id="ARBA00022553"/>
    </source>
</evidence>
<dbReference type="InterPro" id="IPR013126">
    <property type="entry name" value="Hsp_70_fam"/>
</dbReference>
<dbReference type="Pfam" id="PF00012">
    <property type="entry name" value="HSP70"/>
    <property type="match status" value="1"/>
</dbReference>
<feature type="domain" description="SHS2" evidence="12">
    <location>
        <begin position="4"/>
        <end position="175"/>
    </location>
</feature>
<dbReference type="SUPFAM" id="SSF100934">
    <property type="entry name" value="Heat shock protein 70kD (HSP70), C-terminal subdomain"/>
    <property type="match status" value="1"/>
</dbReference>
<dbReference type="Gene3D" id="3.30.420.40">
    <property type="match status" value="2"/>
</dbReference>
<dbReference type="FunFam" id="2.60.34.10:FF:000014">
    <property type="entry name" value="Chaperone protein DnaK HSP70"/>
    <property type="match status" value="1"/>
</dbReference>
<dbReference type="AlphaFoldDB" id="A0A937XE48"/>
<comment type="induction">
    <text evidence="8">By stress conditions e.g. heat shock.</text>
</comment>
<dbReference type="PROSITE" id="PS00329">
    <property type="entry name" value="HSP70_2"/>
    <property type="match status" value="1"/>
</dbReference>
<evidence type="ECO:0000256" key="5">
    <source>
        <dbReference type="ARBA" id="ARBA00022840"/>
    </source>
</evidence>
<organism evidence="13 14">
    <name type="scientific">candidate division WOR-3 bacterium</name>
    <dbReference type="NCBI Taxonomy" id="2052148"/>
    <lineage>
        <taxon>Bacteria</taxon>
        <taxon>Bacteria division WOR-3</taxon>
    </lineage>
</organism>
<keyword evidence="10" id="KW-0175">Coiled coil</keyword>
<gene>
    <name evidence="8 13" type="primary">dnaK</name>
    <name evidence="13" type="ORF">FJY68_07835</name>
</gene>
<dbReference type="InterPro" id="IPR018181">
    <property type="entry name" value="Heat_shock_70_CS"/>
</dbReference>
<dbReference type="NCBIfam" id="NF001413">
    <property type="entry name" value="PRK00290.1"/>
    <property type="match status" value="1"/>
</dbReference>
<evidence type="ECO:0000256" key="8">
    <source>
        <dbReference type="HAMAP-Rule" id="MF_00332"/>
    </source>
</evidence>
<keyword evidence="5 8" id="KW-0067">ATP-binding</keyword>
<evidence type="ECO:0000256" key="9">
    <source>
        <dbReference type="RuleBase" id="RU003322"/>
    </source>
</evidence>
<dbReference type="Gene3D" id="3.90.640.10">
    <property type="entry name" value="Actin, Chain A, domain 4"/>
    <property type="match status" value="1"/>
</dbReference>
<dbReference type="NCBIfam" id="TIGR02350">
    <property type="entry name" value="prok_dnaK"/>
    <property type="match status" value="1"/>
</dbReference>
<sequence length="631" mass="68979">MAKVIGIDLGTTFSCVAVMERGQPVVIPNPEGGRTTPSVVAMGKERLVGTLAKRQAVINPEQTVYSIKRFMGRRHSETNEEQKRVPFHVVAAANGDAWVDVDGKRLSPPEVSAMILQYLKKSAEAYLGEVVTKAVITVPAYFNDSQRQATKDAGKIAGLDVLRIINEPTAAALAYGLDKKKTERIAIYDLGGGTFDISVLEIGEGVFEVKSTNGDTHLGGDDFDQRIMDWVIDDFKSEHGVDLAQDKTALQRVKEAAEKAKCELSTSMETSINLPFIWSDEKKGPMHIDMRLTRSKLESLVEDLVQRSFGPVKQALTDAKVTTGEIDEVILVGGQTRMPRVQFLVREFFGKEPHKGINPDEVVAIGAAIQGAVLAGEVKDVVLLDVTPLSLGIETLGGVMTKVIDRNTTIPTRKSQVFTTAEDGQPAVTVHVLQGERELAGDNRTLGRFELAGIPPAPRGTPQIEVTFDIDADGILHVTAKDKATSKEQSIRITASSGLAKDEVDRMVGDAQAHAAEDRKRRELVDSRNRADTLIYQTEKTLKEFGDKVPDVDRRAIEEATSNLRQTMRNDDKAAIDTAIEKLQKVSYKLAEEMYRQKESGQKPGSSGPKSEGDAGKKVDADYTVIDEDKK</sequence>
<accession>A0A937XE48</accession>
<dbReference type="HAMAP" id="MF_00332">
    <property type="entry name" value="DnaK"/>
    <property type="match status" value="1"/>
</dbReference>
<comment type="function">
    <text evidence="1 8">Acts as a chaperone.</text>
</comment>
<keyword evidence="7 8" id="KW-0143">Chaperone</keyword>
<evidence type="ECO:0000256" key="2">
    <source>
        <dbReference type="ARBA" id="ARBA00007381"/>
    </source>
</evidence>
<dbReference type="SUPFAM" id="SSF100920">
    <property type="entry name" value="Heat shock protein 70kD (HSP70), peptide-binding domain"/>
    <property type="match status" value="1"/>
</dbReference>
<dbReference type="InterPro" id="IPR029047">
    <property type="entry name" value="HSP70_peptide-bd_sf"/>
</dbReference>
<evidence type="ECO:0000256" key="7">
    <source>
        <dbReference type="ARBA" id="ARBA00023186"/>
    </source>
</evidence>
<dbReference type="InterPro" id="IPR043129">
    <property type="entry name" value="ATPase_NBD"/>
</dbReference>
<dbReference type="GO" id="GO:0051301">
    <property type="term" value="P:cell division"/>
    <property type="evidence" value="ECO:0007669"/>
    <property type="project" value="InterPro"/>
</dbReference>
<evidence type="ECO:0000256" key="1">
    <source>
        <dbReference type="ARBA" id="ARBA00002290"/>
    </source>
</evidence>
<dbReference type="FunFam" id="1.20.1270.10:FF:000001">
    <property type="entry name" value="Molecular chaperone DnaK"/>
    <property type="match status" value="1"/>
</dbReference>
<dbReference type="Gene3D" id="2.60.34.10">
    <property type="entry name" value="Substrate Binding Domain Of DNAk, Chain A, domain 1"/>
    <property type="match status" value="1"/>
</dbReference>
<protein>
    <recommendedName>
        <fullName evidence="8">Chaperone protein DnaK</fullName>
    </recommendedName>
    <alternativeName>
        <fullName evidence="8">HSP70</fullName>
    </alternativeName>
    <alternativeName>
        <fullName evidence="8">Heat shock 70 kDa protein</fullName>
    </alternativeName>
    <alternativeName>
        <fullName evidence="8">Heat shock protein 70</fullName>
    </alternativeName>
</protein>
<dbReference type="FunFam" id="3.30.420.40:FF:000004">
    <property type="entry name" value="Molecular chaperone DnaK"/>
    <property type="match status" value="1"/>
</dbReference>
<evidence type="ECO:0000259" key="12">
    <source>
        <dbReference type="SMART" id="SM00842"/>
    </source>
</evidence>
<comment type="caution">
    <text evidence="13">The sequence shown here is derived from an EMBL/GenBank/DDBJ whole genome shotgun (WGS) entry which is preliminary data.</text>
</comment>
<proteinExistence type="evidence at transcript level"/>
<dbReference type="GO" id="GO:0140662">
    <property type="term" value="F:ATP-dependent protein folding chaperone"/>
    <property type="evidence" value="ECO:0007669"/>
    <property type="project" value="InterPro"/>
</dbReference>
<dbReference type="Proteomes" id="UP000779900">
    <property type="component" value="Unassembled WGS sequence"/>
</dbReference>
<dbReference type="CDD" id="cd10234">
    <property type="entry name" value="ASKHA_NBD_HSP70_DnaK-like"/>
    <property type="match status" value="1"/>
</dbReference>
<evidence type="ECO:0000256" key="6">
    <source>
        <dbReference type="ARBA" id="ARBA00023016"/>
    </source>
</evidence>
<dbReference type="GO" id="GO:0051082">
    <property type="term" value="F:unfolded protein binding"/>
    <property type="evidence" value="ECO:0007669"/>
    <property type="project" value="InterPro"/>
</dbReference>
<feature type="compositionally biased region" description="Basic and acidic residues" evidence="11">
    <location>
        <begin position="611"/>
        <end position="631"/>
    </location>
</feature>
<comment type="similarity">
    <text evidence="2 8 9">Belongs to the heat shock protein 70 family.</text>
</comment>
<feature type="coiled-coil region" evidence="10">
    <location>
        <begin position="243"/>
        <end position="270"/>
    </location>
</feature>
<dbReference type="FunFam" id="3.30.420.40:FF:000020">
    <property type="entry name" value="Chaperone protein HscA homolog"/>
    <property type="match status" value="1"/>
</dbReference>
<keyword evidence="4 8" id="KW-0547">Nucleotide-binding</keyword>
<dbReference type="InterPro" id="IPR003494">
    <property type="entry name" value="SHS2_FtsA"/>
</dbReference>
<dbReference type="PROSITE" id="PS00297">
    <property type="entry name" value="HSP70_1"/>
    <property type="match status" value="1"/>
</dbReference>
<evidence type="ECO:0000313" key="14">
    <source>
        <dbReference type="Proteomes" id="UP000779900"/>
    </source>
</evidence>
<dbReference type="SMART" id="SM00842">
    <property type="entry name" value="FtsA"/>
    <property type="match status" value="1"/>
</dbReference>
<feature type="modified residue" description="Phosphothreonine; by autocatalysis" evidence="8">
    <location>
        <position position="194"/>
    </location>
</feature>
<dbReference type="GO" id="GO:0005737">
    <property type="term" value="C:cytoplasm"/>
    <property type="evidence" value="ECO:0007669"/>
    <property type="project" value="UniProtKB-ARBA"/>
</dbReference>
<evidence type="ECO:0000256" key="10">
    <source>
        <dbReference type="SAM" id="Coils"/>
    </source>
</evidence>
<dbReference type="InterPro" id="IPR029048">
    <property type="entry name" value="HSP70_C_sf"/>
</dbReference>
<evidence type="ECO:0000256" key="11">
    <source>
        <dbReference type="SAM" id="MobiDB-lite"/>
    </source>
</evidence>
<dbReference type="NCBIfam" id="NF003520">
    <property type="entry name" value="PRK05183.1"/>
    <property type="match status" value="1"/>
</dbReference>
<feature type="region of interest" description="Disordered" evidence="11">
    <location>
        <begin position="594"/>
        <end position="631"/>
    </location>
</feature>
<name>A0A937XE48_UNCW3</name>
<dbReference type="PANTHER" id="PTHR19375">
    <property type="entry name" value="HEAT SHOCK PROTEIN 70KDA"/>
    <property type="match status" value="1"/>
</dbReference>
<keyword evidence="6 8" id="KW-0346">Stress response</keyword>
<dbReference type="PRINTS" id="PR00301">
    <property type="entry name" value="HEATSHOCK70"/>
</dbReference>
<dbReference type="EMBL" id="VGIR01000042">
    <property type="protein sequence ID" value="MBM3331743.1"/>
    <property type="molecule type" value="Genomic_DNA"/>
</dbReference>
<dbReference type="InterPro" id="IPR012725">
    <property type="entry name" value="Chaperone_DnaK"/>
</dbReference>
<reference evidence="13" key="1">
    <citation type="submission" date="2019-03" db="EMBL/GenBank/DDBJ databases">
        <title>Lake Tanganyika Metagenome-Assembled Genomes (MAGs).</title>
        <authorList>
            <person name="Tran P."/>
        </authorList>
    </citation>
    <scope>NUCLEOTIDE SEQUENCE</scope>
    <source>
        <strain evidence="13">K_DeepCast_150m_m2_040</strain>
    </source>
</reference>
<dbReference type="Gene3D" id="1.20.1270.10">
    <property type="match status" value="1"/>
</dbReference>
<dbReference type="GO" id="GO:0005524">
    <property type="term" value="F:ATP binding"/>
    <property type="evidence" value="ECO:0007669"/>
    <property type="project" value="UniProtKB-UniRule"/>
</dbReference>
<evidence type="ECO:0000313" key="13">
    <source>
        <dbReference type="EMBL" id="MBM3331743.1"/>
    </source>
</evidence>
<dbReference type="FunFam" id="3.90.640.10:FF:000003">
    <property type="entry name" value="Molecular chaperone DnaK"/>
    <property type="match status" value="1"/>
</dbReference>
<keyword evidence="3 8" id="KW-0597">Phosphoprotein</keyword>
<dbReference type="SUPFAM" id="SSF53067">
    <property type="entry name" value="Actin-like ATPase domain"/>
    <property type="match status" value="2"/>
</dbReference>
<evidence type="ECO:0000256" key="4">
    <source>
        <dbReference type="ARBA" id="ARBA00022741"/>
    </source>
</evidence>